<dbReference type="Pfam" id="PF00668">
    <property type="entry name" value="Condensation"/>
    <property type="match status" value="1"/>
</dbReference>
<dbReference type="RefSeq" id="WP_237057055.1">
    <property type="nucleotide sequence ID" value="NZ_JAKJPO010000028.1"/>
</dbReference>
<dbReference type="InterPro" id="IPR020806">
    <property type="entry name" value="PKS_PP-bd"/>
</dbReference>
<dbReference type="Gene3D" id="3.40.50.980">
    <property type="match status" value="2"/>
</dbReference>
<keyword evidence="3" id="KW-0597">Phosphoprotein</keyword>
<organism evidence="5 6">
    <name type="scientific">Marilutibacter chinensis</name>
    <dbReference type="NCBI Taxonomy" id="2912247"/>
    <lineage>
        <taxon>Bacteria</taxon>
        <taxon>Pseudomonadati</taxon>
        <taxon>Pseudomonadota</taxon>
        <taxon>Gammaproteobacteria</taxon>
        <taxon>Lysobacterales</taxon>
        <taxon>Lysobacteraceae</taxon>
        <taxon>Marilutibacter</taxon>
    </lineage>
</organism>
<dbReference type="Pfam" id="PF00501">
    <property type="entry name" value="AMP-binding"/>
    <property type="match status" value="1"/>
</dbReference>
<evidence type="ECO:0000256" key="3">
    <source>
        <dbReference type="ARBA" id="ARBA00022553"/>
    </source>
</evidence>
<dbReference type="NCBIfam" id="TIGR01733">
    <property type="entry name" value="AA-adenyl-dom"/>
    <property type="match status" value="1"/>
</dbReference>
<dbReference type="InterPro" id="IPR023213">
    <property type="entry name" value="CAT-like_dom_sf"/>
</dbReference>
<dbReference type="PROSITE" id="PS00012">
    <property type="entry name" value="PHOSPHOPANTETHEINE"/>
    <property type="match status" value="1"/>
</dbReference>
<dbReference type="InterPro" id="IPR001242">
    <property type="entry name" value="Condensation_dom"/>
</dbReference>
<dbReference type="Gene3D" id="3.30.559.30">
    <property type="entry name" value="Nonribosomal peptide synthetase, condensation domain"/>
    <property type="match status" value="1"/>
</dbReference>
<dbReference type="InterPro" id="IPR006162">
    <property type="entry name" value="Ppantetheine_attach_site"/>
</dbReference>
<dbReference type="PANTHER" id="PTHR45527:SF1">
    <property type="entry name" value="FATTY ACID SYNTHASE"/>
    <property type="match status" value="1"/>
</dbReference>
<dbReference type="Gene3D" id="3.30.559.10">
    <property type="entry name" value="Chloramphenicol acetyltransferase-like domain"/>
    <property type="match status" value="1"/>
</dbReference>
<comment type="cofactor">
    <cofactor evidence="1">
        <name>pantetheine 4'-phosphate</name>
        <dbReference type="ChEBI" id="CHEBI:47942"/>
    </cofactor>
</comment>
<dbReference type="InterPro" id="IPR020845">
    <property type="entry name" value="AMP-binding_CS"/>
</dbReference>
<dbReference type="SUPFAM" id="SSF56801">
    <property type="entry name" value="Acetyl-CoA synthetase-like"/>
    <property type="match status" value="1"/>
</dbReference>
<accession>A0ABS9I0Q9</accession>
<dbReference type="InterPro" id="IPR025110">
    <property type="entry name" value="AMP-bd_C"/>
</dbReference>
<evidence type="ECO:0000313" key="5">
    <source>
        <dbReference type="EMBL" id="MCF7223867.1"/>
    </source>
</evidence>
<reference evidence="5 6" key="1">
    <citation type="submission" date="2022-01" db="EMBL/GenBank/DDBJ databases">
        <title>Lysobacter chinensis sp. nov., a bacterium isolated from cow dung compost.</title>
        <authorList>
            <person name="Liu Y."/>
        </authorList>
    </citation>
    <scope>NUCLEOTIDE SEQUENCE [LARGE SCALE GENOMIC DNA]</scope>
    <source>
        <strain evidence="5 6">TLK-CK17</strain>
    </source>
</reference>
<dbReference type="InterPro" id="IPR045851">
    <property type="entry name" value="AMP-bd_C_sf"/>
</dbReference>
<dbReference type="Gene3D" id="2.30.38.10">
    <property type="entry name" value="Luciferase, Domain 3"/>
    <property type="match status" value="1"/>
</dbReference>
<evidence type="ECO:0000259" key="4">
    <source>
        <dbReference type="PROSITE" id="PS50075"/>
    </source>
</evidence>
<dbReference type="PROSITE" id="PS00455">
    <property type="entry name" value="AMP_BINDING"/>
    <property type="match status" value="1"/>
</dbReference>
<keyword evidence="2" id="KW-0596">Phosphopantetheine</keyword>
<proteinExistence type="predicted"/>
<dbReference type="PROSITE" id="PS50075">
    <property type="entry name" value="CARRIER"/>
    <property type="match status" value="2"/>
</dbReference>
<dbReference type="Gene3D" id="1.10.1200.10">
    <property type="entry name" value="ACP-like"/>
    <property type="match status" value="2"/>
</dbReference>
<dbReference type="InterPro" id="IPR009081">
    <property type="entry name" value="PP-bd_ACP"/>
</dbReference>
<dbReference type="InterPro" id="IPR010071">
    <property type="entry name" value="AA_adenyl_dom"/>
</dbReference>
<name>A0ABS9I0Q9_9GAMM</name>
<dbReference type="EMBL" id="JAKJPO010000028">
    <property type="protein sequence ID" value="MCF7223867.1"/>
    <property type="molecule type" value="Genomic_DNA"/>
</dbReference>
<dbReference type="PANTHER" id="PTHR45527">
    <property type="entry name" value="NONRIBOSOMAL PEPTIDE SYNTHETASE"/>
    <property type="match status" value="1"/>
</dbReference>
<dbReference type="Pfam" id="PF00550">
    <property type="entry name" value="PP-binding"/>
    <property type="match status" value="2"/>
</dbReference>
<comment type="caution">
    <text evidence="5">The sequence shown here is derived from an EMBL/GenBank/DDBJ whole genome shotgun (WGS) entry which is preliminary data.</text>
</comment>
<evidence type="ECO:0000256" key="2">
    <source>
        <dbReference type="ARBA" id="ARBA00022450"/>
    </source>
</evidence>
<evidence type="ECO:0000256" key="1">
    <source>
        <dbReference type="ARBA" id="ARBA00001957"/>
    </source>
</evidence>
<reference evidence="6" key="2">
    <citation type="submission" date="2022-01" db="EMBL/GenBank/DDBJ databases">
        <title>Lysobacter chinensis sp. nov., a bacterium isolated from cow dung compost.</title>
        <authorList>
            <person name="Zhou L.Y."/>
        </authorList>
    </citation>
    <scope>NUCLEOTIDE SEQUENCE [LARGE SCALE GENOMIC DNA]</scope>
    <source>
        <strain evidence="6">TLK-CK17</strain>
    </source>
</reference>
<feature type="non-terminal residue" evidence="5">
    <location>
        <position position="1"/>
    </location>
</feature>
<feature type="domain" description="Carrier" evidence="4">
    <location>
        <begin position="6"/>
        <end position="81"/>
    </location>
</feature>
<dbReference type="Proteomes" id="UP001430796">
    <property type="component" value="Unassembled WGS sequence"/>
</dbReference>
<reference evidence="5 6" key="3">
    <citation type="submission" date="2022-01" db="EMBL/GenBank/DDBJ databases">
        <authorList>
            <person name="Zhou L.Y."/>
        </authorList>
    </citation>
    <scope>NUCLEOTIDE SEQUENCE [LARGE SCALE GENOMIC DNA]</scope>
    <source>
        <strain evidence="5 6">TLK-CK17</strain>
    </source>
</reference>
<evidence type="ECO:0000313" key="6">
    <source>
        <dbReference type="Proteomes" id="UP001430796"/>
    </source>
</evidence>
<dbReference type="SMART" id="SM00823">
    <property type="entry name" value="PKS_PP"/>
    <property type="match status" value="2"/>
</dbReference>
<protein>
    <submittedName>
        <fullName evidence="5">Amino acid adenylation domain-containing protein</fullName>
    </submittedName>
</protein>
<dbReference type="CDD" id="cd05930">
    <property type="entry name" value="A_NRPS"/>
    <property type="match status" value="1"/>
</dbReference>
<sequence length="1179" mass="128565">SRAYEAPVGEVEEAIAGIWRDLLGLERVGRNDHFFELGGHSLIAVQLVTRVREALGMELQLRDVFACPVMREMASTIDAASADALPSIVRVDRDGVLPLSYSQQRLWMLDQIDHAAGSAYHMPLALKLVGTLDADALQASLDRIVDRHETLRTHFESVDGAPSQVVGAVGAGFRLTRHDLSLLDPPAQSAAVAEHSVEEAHALFDLSTGPLIRGRLLRLSDREHVLLVTQHHIISDGWSHGVLLREVKALYTAFLGGEADPLPELAIQYADYAAWQRSWLQGKRLEDQVGYWREHLSGAPALLDMPTDRPRPPVQSYNGDRIDIELPAPLTAAVRDLAQRHGTTLFMTLLAAWSTLLSRLSGQDDVVIGTPVANRQHSETEPLIGFFLNTLALRVRTEGDPTVAELLAQVKRTTLEGYAHQDLPFEQVVEAVQPVRSLSHNLMFQAMLTLDNTPRGGTLSLPGVEMSQMELLYYKAHFDLGLFFADEGQDVLSGELEFATDLFDRGTIERLRDQFILVLEAMAADDRRRLSTLPLTSASERTRLLEVLGRGGDSAVEPVPAHRWFERHAAHAPEAPALFHEGTMLDYREVNRRANRVAHRLVAVGAAAGTGPGGRVALRVSRGPEMVVGLLAVLKAGCAYVPIDPALPLERQRYMLEDARPSALIADVGSQQDILADLRADVPVVALDDATLQEESDADPFVDGFDMALPAYVIYTSGSTGNPKGVVVAHAQLAAYLSYANRAYAVRETAGAVVATPLAFDATVTSLLVPWLSGKPVALLPEEPQACLLQVLAYARRPEPWLFKLTPAHLEAMSNLAEDAPVGTAHVVVVGGEQLTTRGLRRFRDRVLPAARVVNEYGPTETVVGCTTFTSDGREVLEGDAVPIGRPIDGVRIRLLDTHGEPVPVGARGEIHIAGAQVATGYLDRAALTAERFLPDPFSAESGARMYRTGDIARWLPDGQLEYLGRNDFQVKIRGYRIELGEIEAALVAAAGVREAVVLVRASESGDKRLLAFVVPDADLAVAELRDGLAAHLAEYMIPSAFICLDALPLTGNGKVDRAALLALDQEVASDETLVAPCGETEETVAEIWRELFELERIGRNDNFFHLGGHSLMAISLMERLRQRGLKADIGMLFTDPTLGGFAAQLVRQDAPEWEVPENLISDAFAGAPEDTEIEEYKL</sequence>
<dbReference type="Gene3D" id="3.30.300.30">
    <property type="match status" value="1"/>
</dbReference>
<dbReference type="SUPFAM" id="SSF52777">
    <property type="entry name" value="CoA-dependent acyltransferases"/>
    <property type="match status" value="2"/>
</dbReference>
<dbReference type="SUPFAM" id="SSF47336">
    <property type="entry name" value="ACP-like"/>
    <property type="match status" value="2"/>
</dbReference>
<dbReference type="InterPro" id="IPR000873">
    <property type="entry name" value="AMP-dep_synth/lig_dom"/>
</dbReference>
<dbReference type="InterPro" id="IPR036736">
    <property type="entry name" value="ACP-like_sf"/>
</dbReference>
<keyword evidence="6" id="KW-1185">Reference proteome</keyword>
<gene>
    <name evidence="5" type="ORF">L3V18_19160</name>
</gene>
<feature type="domain" description="Carrier" evidence="4">
    <location>
        <begin position="1076"/>
        <end position="1150"/>
    </location>
</feature>
<dbReference type="Pfam" id="PF13193">
    <property type="entry name" value="AMP-binding_C"/>
    <property type="match status" value="1"/>
</dbReference>
<dbReference type="CDD" id="cd19531">
    <property type="entry name" value="LCL_NRPS-like"/>
    <property type="match status" value="1"/>
</dbReference>